<evidence type="ECO:0000256" key="6">
    <source>
        <dbReference type="SAM" id="Phobius"/>
    </source>
</evidence>
<proteinExistence type="predicted"/>
<protein>
    <recommendedName>
        <fullName evidence="9">Gustatory receptor</fullName>
    </recommendedName>
</protein>
<feature type="transmembrane region" description="Helical" evidence="6">
    <location>
        <begin position="163"/>
        <end position="188"/>
    </location>
</feature>
<evidence type="ECO:0000256" key="5">
    <source>
        <dbReference type="ARBA" id="ARBA00023136"/>
    </source>
</evidence>
<dbReference type="InterPro" id="IPR013604">
    <property type="entry name" value="7TM_chemorcpt"/>
</dbReference>
<keyword evidence="2" id="KW-1003">Cell membrane</keyword>
<keyword evidence="4 6" id="KW-1133">Transmembrane helix</keyword>
<evidence type="ECO:0000313" key="7">
    <source>
        <dbReference type="EMBL" id="CAH1397700.1"/>
    </source>
</evidence>
<feature type="non-terminal residue" evidence="7">
    <location>
        <position position="282"/>
    </location>
</feature>
<sequence length="282" mass="32092">MESIRVRKSRRKLDGGLPSLHLRLVFRLSAMFGLSPLVFEYGKSRFSYTRGLYSIFISCVILWFGYLNFYFVLNLFNDNSLTIIALINIPVYLSLPISSVLDAFSIASEYGYIFQELKMIDGELSAIGVLKVLRPDWSARLFQISSLSAHYILVIIMRPDLSAMFHFIGIASYTLMCSQIIAIGCHILSRYDLVVNTLSQLKSTQHSINNKVETLLAVNHQLSKVSQQFDFLLYQLMISDEDFGLLDNPKLKLHIAMKNNVSITACEFFTLDFSLVLAVRNL</sequence>
<dbReference type="Pfam" id="PF08395">
    <property type="entry name" value="7tm_7"/>
    <property type="match status" value="1"/>
</dbReference>
<gene>
    <name evidence="7" type="ORF">NEZAVI_LOCUS7484</name>
</gene>
<keyword evidence="8" id="KW-1185">Reference proteome</keyword>
<keyword evidence="5 6" id="KW-0472">Membrane</keyword>
<evidence type="ECO:0000256" key="1">
    <source>
        <dbReference type="ARBA" id="ARBA00004651"/>
    </source>
</evidence>
<dbReference type="GO" id="GO:0005886">
    <property type="term" value="C:plasma membrane"/>
    <property type="evidence" value="ECO:0007669"/>
    <property type="project" value="UniProtKB-SubCell"/>
</dbReference>
<dbReference type="OrthoDB" id="10496450at2759"/>
<dbReference type="Proteomes" id="UP001152798">
    <property type="component" value="Chromosome 4"/>
</dbReference>
<feature type="transmembrane region" description="Helical" evidence="6">
    <location>
        <begin position="83"/>
        <end position="104"/>
    </location>
</feature>
<evidence type="ECO:0008006" key="9">
    <source>
        <dbReference type="Google" id="ProtNLM"/>
    </source>
</evidence>
<accession>A0A9P0H958</accession>
<dbReference type="AlphaFoldDB" id="A0A9P0H958"/>
<evidence type="ECO:0000256" key="2">
    <source>
        <dbReference type="ARBA" id="ARBA00022475"/>
    </source>
</evidence>
<evidence type="ECO:0000256" key="3">
    <source>
        <dbReference type="ARBA" id="ARBA00022692"/>
    </source>
</evidence>
<reference evidence="7" key="1">
    <citation type="submission" date="2022-01" db="EMBL/GenBank/DDBJ databases">
        <authorList>
            <person name="King R."/>
        </authorList>
    </citation>
    <scope>NUCLEOTIDE SEQUENCE</scope>
</reference>
<dbReference type="EMBL" id="OV725080">
    <property type="protein sequence ID" value="CAH1397700.1"/>
    <property type="molecule type" value="Genomic_DNA"/>
</dbReference>
<evidence type="ECO:0000256" key="4">
    <source>
        <dbReference type="ARBA" id="ARBA00022989"/>
    </source>
</evidence>
<feature type="transmembrane region" description="Helical" evidence="6">
    <location>
        <begin position="51"/>
        <end position="71"/>
    </location>
</feature>
<dbReference type="GO" id="GO:0050909">
    <property type="term" value="P:sensory perception of taste"/>
    <property type="evidence" value="ECO:0007669"/>
    <property type="project" value="InterPro"/>
</dbReference>
<evidence type="ECO:0000313" key="8">
    <source>
        <dbReference type="Proteomes" id="UP001152798"/>
    </source>
</evidence>
<name>A0A9P0H958_NEZVI</name>
<organism evidence="7 8">
    <name type="scientific">Nezara viridula</name>
    <name type="common">Southern green stink bug</name>
    <name type="synonym">Cimex viridulus</name>
    <dbReference type="NCBI Taxonomy" id="85310"/>
    <lineage>
        <taxon>Eukaryota</taxon>
        <taxon>Metazoa</taxon>
        <taxon>Ecdysozoa</taxon>
        <taxon>Arthropoda</taxon>
        <taxon>Hexapoda</taxon>
        <taxon>Insecta</taxon>
        <taxon>Pterygota</taxon>
        <taxon>Neoptera</taxon>
        <taxon>Paraneoptera</taxon>
        <taxon>Hemiptera</taxon>
        <taxon>Heteroptera</taxon>
        <taxon>Panheteroptera</taxon>
        <taxon>Pentatomomorpha</taxon>
        <taxon>Pentatomoidea</taxon>
        <taxon>Pentatomidae</taxon>
        <taxon>Pentatominae</taxon>
        <taxon>Nezara</taxon>
    </lineage>
</organism>
<keyword evidence="3 6" id="KW-0812">Transmembrane</keyword>
<comment type="subcellular location">
    <subcellularLocation>
        <location evidence="1">Cell membrane</location>
        <topology evidence="1">Multi-pass membrane protein</topology>
    </subcellularLocation>
</comment>